<dbReference type="GO" id="GO:0005829">
    <property type="term" value="C:cytosol"/>
    <property type="evidence" value="ECO:0007669"/>
    <property type="project" value="TreeGrafter"/>
</dbReference>
<name>A0AAQ1UJL7_9BACT</name>
<dbReference type="RefSeq" id="WP_004346494.1">
    <property type="nucleotide sequence ID" value="NZ_DAWBTJ010000220.1"/>
</dbReference>
<dbReference type="InterPro" id="IPR014710">
    <property type="entry name" value="RmlC-like_jellyroll"/>
</dbReference>
<organism evidence="6 7">
    <name type="scientific">Segatella buccae</name>
    <dbReference type="NCBI Taxonomy" id="28126"/>
    <lineage>
        <taxon>Bacteria</taxon>
        <taxon>Pseudomonadati</taxon>
        <taxon>Bacteroidota</taxon>
        <taxon>Bacteroidia</taxon>
        <taxon>Bacteroidales</taxon>
        <taxon>Prevotellaceae</taxon>
        <taxon>Segatella</taxon>
    </lineage>
</organism>
<dbReference type="PANTHER" id="PTHR24567">
    <property type="entry name" value="CRP FAMILY TRANSCRIPTIONAL REGULATORY PROTEIN"/>
    <property type="match status" value="1"/>
</dbReference>
<sequence length="234" mass="26775">MVNKVDLDKEKIAKSITSLWENLREEHYALLLKNLSVQHFKKNEIIYKEFESPTKAMCLIQGKVKIYKDGVGGRNQIVRVIKPVEFFGFRAYFAGEDYKTAAMAFENCVIAFFPINVLIELMTANFEIAKFFIRYLSVELGRSDDRTVNLTQKHIRGRLAEALLFLKDSYGLEEDGYTLSIYLSREDLASLSNMTTSNAIRTLSAFANEKLIAIDGRKIKFIADDELKKISKMG</sequence>
<feature type="domain" description="HTH crp-type" evidence="5">
    <location>
        <begin position="153"/>
        <end position="225"/>
    </location>
</feature>
<dbReference type="GO" id="GO:0003677">
    <property type="term" value="F:DNA binding"/>
    <property type="evidence" value="ECO:0007669"/>
    <property type="project" value="UniProtKB-KW"/>
</dbReference>
<dbReference type="InterPro" id="IPR036390">
    <property type="entry name" value="WH_DNA-bd_sf"/>
</dbReference>
<dbReference type="InterPro" id="IPR000595">
    <property type="entry name" value="cNMP-bd_dom"/>
</dbReference>
<dbReference type="Gene3D" id="2.60.120.10">
    <property type="entry name" value="Jelly Rolls"/>
    <property type="match status" value="1"/>
</dbReference>
<comment type="caution">
    <text evidence="6">The sequence shown here is derived from an EMBL/GenBank/DDBJ whole genome shotgun (WGS) entry which is preliminary data.</text>
</comment>
<dbReference type="Pfam" id="PF00027">
    <property type="entry name" value="cNMP_binding"/>
    <property type="match status" value="1"/>
</dbReference>
<dbReference type="InterPro" id="IPR012318">
    <property type="entry name" value="HTH_CRP"/>
</dbReference>
<keyword evidence="1" id="KW-0805">Transcription regulation</keyword>
<dbReference type="CDD" id="cd00038">
    <property type="entry name" value="CAP_ED"/>
    <property type="match status" value="1"/>
</dbReference>
<evidence type="ECO:0000256" key="3">
    <source>
        <dbReference type="ARBA" id="ARBA00023163"/>
    </source>
</evidence>
<evidence type="ECO:0000256" key="2">
    <source>
        <dbReference type="ARBA" id="ARBA00023125"/>
    </source>
</evidence>
<reference evidence="6 7" key="1">
    <citation type="submission" date="2018-06" db="EMBL/GenBank/DDBJ databases">
        <authorList>
            <consortium name="Pathogen Informatics"/>
            <person name="Doyle S."/>
        </authorList>
    </citation>
    <scope>NUCLEOTIDE SEQUENCE [LARGE SCALE GENOMIC DNA]</scope>
    <source>
        <strain evidence="6 7">NCTC13063</strain>
    </source>
</reference>
<dbReference type="InterPro" id="IPR036388">
    <property type="entry name" value="WH-like_DNA-bd_sf"/>
</dbReference>
<dbReference type="SMART" id="SM00419">
    <property type="entry name" value="HTH_CRP"/>
    <property type="match status" value="1"/>
</dbReference>
<keyword evidence="3" id="KW-0804">Transcription</keyword>
<dbReference type="Gene3D" id="1.10.10.10">
    <property type="entry name" value="Winged helix-like DNA-binding domain superfamily/Winged helix DNA-binding domain"/>
    <property type="match status" value="1"/>
</dbReference>
<dbReference type="SMART" id="SM00100">
    <property type="entry name" value="cNMP"/>
    <property type="match status" value="1"/>
</dbReference>
<dbReference type="Pfam" id="PF13545">
    <property type="entry name" value="HTH_Crp_2"/>
    <property type="match status" value="1"/>
</dbReference>
<evidence type="ECO:0000259" key="5">
    <source>
        <dbReference type="PROSITE" id="PS51063"/>
    </source>
</evidence>
<dbReference type="PANTHER" id="PTHR24567:SF74">
    <property type="entry name" value="HTH-TYPE TRANSCRIPTIONAL REGULATOR ARCR"/>
    <property type="match status" value="1"/>
</dbReference>
<dbReference type="AlphaFoldDB" id="A0AAQ1UJL7"/>
<feature type="domain" description="Cyclic nucleotide-binding" evidence="4">
    <location>
        <begin position="19"/>
        <end position="103"/>
    </location>
</feature>
<dbReference type="SUPFAM" id="SSF51206">
    <property type="entry name" value="cAMP-binding domain-like"/>
    <property type="match status" value="1"/>
</dbReference>
<evidence type="ECO:0000313" key="6">
    <source>
        <dbReference type="EMBL" id="SUB78881.1"/>
    </source>
</evidence>
<dbReference type="Proteomes" id="UP000255283">
    <property type="component" value="Unassembled WGS sequence"/>
</dbReference>
<proteinExistence type="predicted"/>
<dbReference type="GO" id="GO:0003700">
    <property type="term" value="F:DNA-binding transcription factor activity"/>
    <property type="evidence" value="ECO:0007669"/>
    <property type="project" value="TreeGrafter"/>
</dbReference>
<keyword evidence="2" id="KW-0238">DNA-binding</keyword>
<dbReference type="EMBL" id="UGTJ01000001">
    <property type="protein sequence ID" value="SUB78881.1"/>
    <property type="molecule type" value="Genomic_DNA"/>
</dbReference>
<evidence type="ECO:0000259" key="4">
    <source>
        <dbReference type="PROSITE" id="PS50042"/>
    </source>
</evidence>
<dbReference type="InterPro" id="IPR050397">
    <property type="entry name" value="Env_Response_Regulators"/>
</dbReference>
<protein>
    <submittedName>
        <fullName evidence="6">Global nitrogen regulator</fullName>
    </submittedName>
</protein>
<dbReference type="GeneID" id="93537041"/>
<dbReference type="SUPFAM" id="SSF46785">
    <property type="entry name" value="Winged helix' DNA-binding domain"/>
    <property type="match status" value="1"/>
</dbReference>
<evidence type="ECO:0000256" key="1">
    <source>
        <dbReference type="ARBA" id="ARBA00023015"/>
    </source>
</evidence>
<accession>A0AAQ1UJL7</accession>
<gene>
    <name evidence="6" type="primary">ntcA</name>
    <name evidence="6" type="ORF">NCTC13063_00132</name>
</gene>
<dbReference type="PROSITE" id="PS50042">
    <property type="entry name" value="CNMP_BINDING_3"/>
    <property type="match status" value="1"/>
</dbReference>
<dbReference type="PROSITE" id="PS51063">
    <property type="entry name" value="HTH_CRP_2"/>
    <property type="match status" value="1"/>
</dbReference>
<evidence type="ECO:0000313" key="7">
    <source>
        <dbReference type="Proteomes" id="UP000255283"/>
    </source>
</evidence>
<dbReference type="InterPro" id="IPR018490">
    <property type="entry name" value="cNMP-bd_dom_sf"/>
</dbReference>